<dbReference type="InterPro" id="IPR058348">
    <property type="entry name" value="DUF8035"/>
</dbReference>
<feature type="region of interest" description="Disordered" evidence="1">
    <location>
        <begin position="67"/>
        <end position="255"/>
    </location>
</feature>
<dbReference type="OMA" id="ADFFYVF"/>
<gene>
    <name evidence="3" type="ORF">B7463_g6984</name>
</gene>
<feature type="domain" description="DUF8035" evidence="2">
    <location>
        <begin position="420"/>
        <end position="472"/>
    </location>
</feature>
<name>A0A3E2H7H7_SCYLI</name>
<feature type="non-terminal residue" evidence="3">
    <location>
        <position position="1"/>
    </location>
</feature>
<dbReference type="Proteomes" id="UP000258309">
    <property type="component" value="Unassembled WGS sequence"/>
</dbReference>
<keyword evidence="4" id="KW-1185">Reference proteome</keyword>
<feature type="compositionally biased region" description="Pro residues" evidence="1">
    <location>
        <begin position="194"/>
        <end position="206"/>
    </location>
</feature>
<feature type="compositionally biased region" description="Basic and acidic residues" evidence="1">
    <location>
        <begin position="67"/>
        <end position="153"/>
    </location>
</feature>
<evidence type="ECO:0000259" key="2">
    <source>
        <dbReference type="Pfam" id="PF26118"/>
    </source>
</evidence>
<feature type="region of interest" description="Disordered" evidence="1">
    <location>
        <begin position="1"/>
        <end position="40"/>
    </location>
</feature>
<sequence>MEPGCLTTGHGPSIVIRDTKPDTSKGMSRRGGTRVSEFEERDYYDRPVPGVRVRERDVEEVDTFARRGDRIPDFLRQDNRREEQGPLVLRERRTRERSPSEVRITERYVERERERSPSPPLERVRSRIIERREPSQERVRRVVETRERIRERSPSPPIVVRERLVERLKSPSPPPPERIRTRIIERERERKQPSPSPSPSPPPILAPPIHQEIITHHRHIDHGFERPKAPSPPPPTRRSERTKETDIDIYTSRNNTEVDIRKTIRSHTPEPTRPRRFVDDSYLFEQERDKLKTEKRAYIGEAYNGATKDWSIVDVPPGTERVRMDGVGGGSQEITWQRFNGVRRSKFIPERERERDRDSERFVERVEIDDPRRSNTGLEIEISTNKRREGGGYERDYERIEETTTDRRVGPRGPKGRAGELWTEITKDLVAKEAIEELGYDYEETEFFYYVLEYLRYEDVLELVELSEDIRRHRRDRIRDIARERDRMREEDKWSRRKEYDDRYDEERVVEREYIYDGAPRRPRRSDGW</sequence>
<dbReference type="EMBL" id="NCSJ02000131">
    <property type="protein sequence ID" value="RFU29349.1"/>
    <property type="molecule type" value="Genomic_DNA"/>
</dbReference>
<organism evidence="3 4">
    <name type="scientific">Scytalidium lignicola</name>
    <name type="common">Hyphomycete</name>
    <dbReference type="NCBI Taxonomy" id="5539"/>
    <lineage>
        <taxon>Eukaryota</taxon>
        <taxon>Fungi</taxon>
        <taxon>Dikarya</taxon>
        <taxon>Ascomycota</taxon>
        <taxon>Pezizomycotina</taxon>
        <taxon>Leotiomycetes</taxon>
        <taxon>Leotiomycetes incertae sedis</taxon>
        <taxon>Scytalidium</taxon>
    </lineage>
</organism>
<dbReference type="OrthoDB" id="5410752at2759"/>
<comment type="caution">
    <text evidence="3">The sequence shown here is derived from an EMBL/GenBank/DDBJ whole genome shotgun (WGS) entry which is preliminary data.</text>
</comment>
<protein>
    <recommendedName>
        <fullName evidence="2">DUF8035 domain-containing protein</fullName>
    </recommendedName>
</protein>
<feature type="compositionally biased region" description="Basic and acidic residues" evidence="1">
    <location>
        <begin position="177"/>
        <end position="192"/>
    </location>
</feature>
<proteinExistence type="predicted"/>
<accession>A0A3E2H7H7</accession>
<feature type="compositionally biased region" description="Basic and acidic residues" evidence="1">
    <location>
        <begin position="237"/>
        <end position="246"/>
    </location>
</feature>
<dbReference type="AlphaFoldDB" id="A0A3E2H7H7"/>
<evidence type="ECO:0000256" key="1">
    <source>
        <dbReference type="SAM" id="MobiDB-lite"/>
    </source>
</evidence>
<evidence type="ECO:0000313" key="4">
    <source>
        <dbReference type="Proteomes" id="UP000258309"/>
    </source>
</evidence>
<feature type="compositionally biased region" description="Basic and acidic residues" evidence="1">
    <location>
        <begin position="160"/>
        <end position="169"/>
    </location>
</feature>
<reference evidence="3 4" key="1">
    <citation type="submission" date="2018-05" db="EMBL/GenBank/DDBJ databases">
        <title>Draft genome sequence of Scytalidium lignicola DSM 105466, a ubiquitous saprotrophic fungus.</title>
        <authorList>
            <person name="Buettner E."/>
            <person name="Gebauer A.M."/>
            <person name="Hofrichter M."/>
            <person name="Liers C."/>
            <person name="Kellner H."/>
        </authorList>
    </citation>
    <scope>NUCLEOTIDE SEQUENCE [LARGE SCALE GENOMIC DNA]</scope>
    <source>
        <strain evidence="3 4">DSM 105466</strain>
    </source>
</reference>
<dbReference type="Pfam" id="PF26118">
    <property type="entry name" value="DUF8035"/>
    <property type="match status" value="1"/>
</dbReference>
<evidence type="ECO:0000313" key="3">
    <source>
        <dbReference type="EMBL" id="RFU29349.1"/>
    </source>
</evidence>
<dbReference type="STRING" id="5539.A0A3E2H7H7"/>
<feature type="non-terminal residue" evidence="3">
    <location>
        <position position="529"/>
    </location>
</feature>